<protein>
    <submittedName>
        <fullName evidence="4">Sugar kinase</fullName>
    </submittedName>
</protein>
<reference evidence="4 5" key="1">
    <citation type="submission" date="2020-01" db="EMBL/GenBank/DDBJ databases">
        <title>Spongiivirga citrea KCTC 32990T.</title>
        <authorList>
            <person name="Wang G."/>
        </authorList>
    </citation>
    <scope>NUCLEOTIDE SEQUENCE [LARGE SCALE GENOMIC DNA]</scope>
    <source>
        <strain evidence="4 5">KCTC 32990</strain>
    </source>
</reference>
<accession>A0A6M0CHA6</accession>
<dbReference type="GO" id="GO:0005829">
    <property type="term" value="C:cytosol"/>
    <property type="evidence" value="ECO:0007669"/>
    <property type="project" value="TreeGrafter"/>
</dbReference>
<dbReference type="InterPro" id="IPR011611">
    <property type="entry name" value="PfkB_dom"/>
</dbReference>
<dbReference type="RefSeq" id="WP_164031473.1">
    <property type="nucleotide sequence ID" value="NZ_JAABOQ010000003.1"/>
</dbReference>
<dbReference type="AlphaFoldDB" id="A0A6M0CHA6"/>
<dbReference type="GO" id="GO:0016301">
    <property type="term" value="F:kinase activity"/>
    <property type="evidence" value="ECO:0007669"/>
    <property type="project" value="UniProtKB-KW"/>
</dbReference>
<dbReference type="SUPFAM" id="SSF53613">
    <property type="entry name" value="Ribokinase-like"/>
    <property type="match status" value="1"/>
</dbReference>
<organism evidence="4 5">
    <name type="scientific">Spongiivirga citrea</name>
    <dbReference type="NCBI Taxonomy" id="1481457"/>
    <lineage>
        <taxon>Bacteria</taxon>
        <taxon>Pseudomonadati</taxon>
        <taxon>Bacteroidota</taxon>
        <taxon>Flavobacteriia</taxon>
        <taxon>Flavobacteriales</taxon>
        <taxon>Flavobacteriaceae</taxon>
        <taxon>Spongiivirga</taxon>
    </lineage>
</organism>
<dbReference type="PANTHER" id="PTHR10584:SF166">
    <property type="entry name" value="RIBOKINASE"/>
    <property type="match status" value="1"/>
</dbReference>
<feature type="domain" description="Carbohydrate kinase PfkB" evidence="3">
    <location>
        <begin position="19"/>
        <end position="281"/>
    </location>
</feature>
<gene>
    <name evidence="4" type="ORF">GWK10_08330</name>
</gene>
<sequence length="308" mass="33790">MSKLVIVGTVAFDEIETPFGKTGKILGGAGTFIGLAASQFNVDAAIVSIVGDDLPKEYLDLLSSRNIDISGIEVVEGGKTFYWSGRYHNDMNSRDTLVTELNTLADFNPVVPANYKDAEIVMLGNLHPAVQLSVLDQMDEKPKLAVLDTMNFWMDSALEDLKKVIARVDVITINDEEARQLSGEYSLVSAARKIHEMGPKYVVIKKGEHGALLFNNDNVFFAPALPLEEVFDPTGAGDTFAGGFSGYIASTKNISFDNMKNAIIQGSNLASFCVEKFGTERMVNLSKDEIKQRLTQFKALTQFEIELD</sequence>
<dbReference type="InterPro" id="IPR029056">
    <property type="entry name" value="Ribokinase-like"/>
</dbReference>
<dbReference type="PANTHER" id="PTHR10584">
    <property type="entry name" value="SUGAR KINASE"/>
    <property type="match status" value="1"/>
</dbReference>
<evidence type="ECO:0000313" key="4">
    <source>
        <dbReference type="EMBL" id="NER17215.1"/>
    </source>
</evidence>
<keyword evidence="5" id="KW-1185">Reference proteome</keyword>
<proteinExistence type="predicted"/>
<dbReference type="Pfam" id="PF00294">
    <property type="entry name" value="PfkB"/>
    <property type="match status" value="1"/>
</dbReference>
<evidence type="ECO:0000256" key="2">
    <source>
        <dbReference type="ARBA" id="ARBA00022777"/>
    </source>
</evidence>
<comment type="caution">
    <text evidence="4">The sequence shown here is derived from an EMBL/GenBank/DDBJ whole genome shotgun (WGS) entry which is preliminary data.</text>
</comment>
<dbReference type="Gene3D" id="3.40.1190.20">
    <property type="match status" value="1"/>
</dbReference>
<name>A0A6M0CHA6_9FLAO</name>
<dbReference type="Proteomes" id="UP000474296">
    <property type="component" value="Unassembled WGS sequence"/>
</dbReference>
<evidence type="ECO:0000313" key="5">
    <source>
        <dbReference type="Proteomes" id="UP000474296"/>
    </source>
</evidence>
<keyword evidence="2 4" id="KW-0418">Kinase</keyword>
<evidence type="ECO:0000256" key="1">
    <source>
        <dbReference type="ARBA" id="ARBA00022679"/>
    </source>
</evidence>
<evidence type="ECO:0000259" key="3">
    <source>
        <dbReference type="Pfam" id="PF00294"/>
    </source>
</evidence>
<keyword evidence="1" id="KW-0808">Transferase</keyword>
<dbReference type="EMBL" id="JAABOQ010000003">
    <property type="protein sequence ID" value="NER17215.1"/>
    <property type="molecule type" value="Genomic_DNA"/>
</dbReference>